<organism evidence="2 3">
    <name type="scientific">Chondromyces apiculatus DSM 436</name>
    <dbReference type="NCBI Taxonomy" id="1192034"/>
    <lineage>
        <taxon>Bacteria</taxon>
        <taxon>Pseudomonadati</taxon>
        <taxon>Myxococcota</taxon>
        <taxon>Polyangia</taxon>
        <taxon>Polyangiales</taxon>
        <taxon>Polyangiaceae</taxon>
        <taxon>Chondromyces</taxon>
    </lineage>
</organism>
<protein>
    <submittedName>
        <fullName evidence="2">Uncharacterized protein</fullName>
    </submittedName>
</protein>
<evidence type="ECO:0000313" key="2">
    <source>
        <dbReference type="EMBL" id="EYF02755.1"/>
    </source>
</evidence>
<dbReference type="STRING" id="1192034.CAP_6490"/>
<accession>A0A017T1N0</accession>
<dbReference type="EMBL" id="ASRX01000055">
    <property type="protein sequence ID" value="EYF02755.1"/>
    <property type="molecule type" value="Genomic_DNA"/>
</dbReference>
<dbReference type="Proteomes" id="UP000019678">
    <property type="component" value="Unassembled WGS sequence"/>
</dbReference>
<comment type="caution">
    <text evidence="2">The sequence shown here is derived from an EMBL/GenBank/DDBJ whole genome shotgun (WGS) entry which is preliminary data.</text>
</comment>
<keyword evidence="3" id="KW-1185">Reference proteome</keyword>
<sequence length="44" mass="4641">MRSTGGAERGWSAGGARAEGERRASGARAGRSWVFGGERKQLYG</sequence>
<dbReference type="AlphaFoldDB" id="A0A017T1N0"/>
<gene>
    <name evidence="2" type="ORF">CAP_6490</name>
</gene>
<proteinExistence type="predicted"/>
<evidence type="ECO:0000313" key="3">
    <source>
        <dbReference type="Proteomes" id="UP000019678"/>
    </source>
</evidence>
<reference evidence="2 3" key="1">
    <citation type="submission" date="2013-05" db="EMBL/GenBank/DDBJ databases">
        <title>Genome assembly of Chondromyces apiculatus DSM 436.</title>
        <authorList>
            <person name="Sharma G."/>
            <person name="Khatri I."/>
            <person name="Kaur C."/>
            <person name="Mayilraj S."/>
            <person name="Subramanian S."/>
        </authorList>
    </citation>
    <scope>NUCLEOTIDE SEQUENCE [LARGE SCALE GENOMIC DNA]</scope>
    <source>
        <strain evidence="2 3">DSM 436</strain>
    </source>
</reference>
<name>A0A017T1N0_9BACT</name>
<feature type="region of interest" description="Disordered" evidence="1">
    <location>
        <begin position="1"/>
        <end position="44"/>
    </location>
</feature>
<feature type="compositionally biased region" description="Low complexity" evidence="1">
    <location>
        <begin position="1"/>
        <end position="16"/>
    </location>
</feature>
<evidence type="ECO:0000256" key="1">
    <source>
        <dbReference type="SAM" id="MobiDB-lite"/>
    </source>
</evidence>